<feature type="domain" description="Aminotransferase class I/classII large" evidence="6">
    <location>
        <begin position="36"/>
        <end position="359"/>
    </location>
</feature>
<evidence type="ECO:0000313" key="8">
    <source>
        <dbReference type="Proteomes" id="UP001138961"/>
    </source>
</evidence>
<comment type="caution">
    <text evidence="7">The sequence shown here is derived from an EMBL/GenBank/DDBJ whole genome shotgun (WGS) entry which is preliminary data.</text>
</comment>
<dbReference type="InterPro" id="IPR015424">
    <property type="entry name" value="PyrdxlP-dep_Trfase"/>
</dbReference>
<comment type="similarity">
    <text evidence="5">Belongs to the class-II pyridoxal-phosphate-dependent aminotransferase family.</text>
</comment>
<evidence type="ECO:0000256" key="1">
    <source>
        <dbReference type="ARBA" id="ARBA00001933"/>
    </source>
</evidence>
<dbReference type="PROSITE" id="PS00599">
    <property type="entry name" value="AA_TRANSFER_CLASS_2"/>
    <property type="match status" value="1"/>
</dbReference>
<evidence type="ECO:0000256" key="5">
    <source>
        <dbReference type="RuleBase" id="RU003693"/>
    </source>
</evidence>
<dbReference type="Pfam" id="PF00155">
    <property type="entry name" value="Aminotran_1_2"/>
    <property type="match status" value="1"/>
</dbReference>
<evidence type="ECO:0000256" key="4">
    <source>
        <dbReference type="ARBA" id="ARBA00022898"/>
    </source>
</evidence>
<proteinExistence type="inferred from homology"/>
<gene>
    <name evidence="7" type="ORF">LGQ03_11305</name>
</gene>
<keyword evidence="3" id="KW-0808">Transferase</keyword>
<keyword evidence="2 7" id="KW-0032">Aminotransferase</keyword>
<dbReference type="GO" id="GO:0008483">
    <property type="term" value="F:transaminase activity"/>
    <property type="evidence" value="ECO:0007669"/>
    <property type="project" value="UniProtKB-KW"/>
</dbReference>
<evidence type="ECO:0000259" key="6">
    <source>
        <dbReference type="Pfam" id="PF00155"/>
    </source>
</evidence>
<comment type="cofactor">
    <cofactor evidence="1 5">
        <name>pyridoxal 5'-phosphate</name>
        <dbReference type="ChEBI" id="CHEBI:597326"/>
    </cofactor>
</comment>
<keyword evidence="8" id="KW-1185">Reference proteome</keyword>
<dbReference type="InterPro" id="IPR001917">
    <property type="entry name" value="Aminotrans_II_pyridoxalP_BS"/>
</dbReference>
<protein>
    <submittedName>
        <fullName evidence="7">Pyridoxal phosphate-dependent aminotransferase</fullName>
    </submittedName>
</protein>
<dbReference type="InterPro" id="IPR004839">
    <property type="entry name" value="Aminotransferase_I/II_large"/>
</dbReference>
<keyword evidence="4 5" id="KW-0663">Pyridoxal phosphate</keyword>
<evidence type="ECO:0000256" key="2">
    <source>
        <dbReference type="ARBA" id="ARBA00022576"/>
    </source>
</evidence>
<sequence>MTDPRLTRLAQGLPASVPFVGPERLERMRGAPFVARLGANESGFGPSPRVAEAIRAAADEAWMYPDPDMHALRNAIAAHNEVAPENVMIGEGIDGLLGNLVRLLVAPGDSVVTSVGAYPTFNYHVTGFGGVLHTVPYTGNFEDPERLVAKARETGAKLIYLANPDNPMGSHHSAHMMRNLVTNVPAGCLLIVDEAYIELAPQGTALAVAPDDARVIRMRTFSKGYGLAGLRVGYALGARDLIAAFDRVRNHFGVGRVAQAAALAALGDQDWLAQINARVADSRDRLAAIALENGLVPLASATNFVAIDCGADGTFARAVLDVLATRGIFVRMPGVAPLDRCIRVTCGPDNQIDAFAKALPDALAAARRHA</sequence>
<dbReference type="InterPro" id="IPR015421">
    <property type="entry name" value="PyrdxlP-dep_Trfase_major"/>
</dbReference>
<organism evidence="7 8">
    <name type="scientific">Loktanella gaetbuli</name>
    <dbReference type="NCBI Taxonomy" id="2881335"/>
    <lineage>
        <taxon>Bacteria</taxon>
        <taxon>Pseudomonadati</taxon>
        <taxon>Pseudomonadota</taxon>
        <taxon>Alphaproteobacteria</taxon>
        <taxon>Rhodobacterales</taxon>
        <taxon>Roseobacteraceae</taxon>
        <taxon>Loktanella</taxon>
    </lineage>
</organism>
<dbReference type="CDD" id="cd00609">
    <property type="entry name" value="AAT_like"/>
    <property type="match status" value="1"/>
</dbReference>
<dbReference type="InterPro" id="IPR015422">
    <property type="entry name" value="PyrdxlP-dep_Trfase_small"/>
</dbReference>
<reference evidence="7" key="1">
    <citation type="submission" date="2021-10" db="EMBL/GenBank/DDBJ databases">
        <title>Loktanella gaetbuli sp. nov., isolated from a tidal flat.</title>
        <authorList>
            <person name="Park S."/>
            <person name="Yoon J.-H."/>
        </authorList>
    </citation>
    <scope>NUCLEOTIDE SEQUENCE</scope>
    <source>
        <strain evidence="7">TSTF-M6</strain>
    </source>
</reference>
<dbReference type="PANTHER" id="PTHR42885">
    <property type="entry name" value="HISTIDINOL-PHOSPHATE AMINOTRANSFERASE-RELATED"/>
    <property type="match status" value="1"/>
</dbReference>
<dbReference type="RefSeq" id="WP_226748490.1">
    <property type="nucleotide sequence ID" value="NZ_JAJATZ010000005.1"/>
</dbReference>
<dbReference type="Gene3D" id="3.90.1150.10">
    <property type="entry name" value="Aspartate Aminotransferase, domain 1"/>
    <property type="match status" value="1"/>
</dbReference>
<dbReference type="NCBIfam" id="NF006014">
    <property type="entry name" value="PRK08153.1"/>
    <property type="match status" value="1"/>
</dbReference>
<dbReference type="PANTHER" id="PTHR42885:SF2">
    <property type="entry name" value="HISTIDINOL-PHOSPHATE AMINOTRANSFERASE"/>
    <property type="match status" value="1"/>
</dbReference>
<dbReference type="SUPFAM" id="SSF53383">
    <property type="entry name" value="PLP-dependent transferases"/>
    <property type="match status" value="1"/>
</dbReference>
<dbReference type="EMBL" id="JAJATZ010000005">
    <property type="protein sequence ID" value="MCB5199824.1"/>
    <property type="molecule type" value="Genomic_DNA"/>
</dbReference>
<name>A0ABS8BVU4_9RHOB</name>
<evidence type="ECO:0000313" key="7">
    <source>
        <dbReference type="EMBL" id="MCB5199824.1"/>
    </source>
</evidence>
<accession>A0ABS8BVU4</accession>
<dbReference type="Gene3D" id="3.40.640.10">
    <property type="entry name" value="Type I PLP-dependent aspartate aminotransferase-like (Major domain)"/>
    <property type="match status" value="1"/>
</dbReference>
<evidence type="ECO:0000256" key="3">
    <source>
        <dbReference type="ARBA" id="ARBA00022679"/>
    </source>
</evidence>
<dbReference type="Proteomes" id="UP001138961">
    <property type="component" value="Unassembled WGS sequence"/>
</dbReference>